<dbReference type="Pfam" id="PF03928">
    <property type="entry name" value="HbpS-like"/>
    <property type="match status" value="1"/>
</dbReference>
<protein>
    <submittedName>
        <fullName evidence="1">Uncharacterized protein GlcG (DUF336 family)</fullName>
    </submittedName>
</protein>
<name>A0A7W8QIX3_9ACTN</name>
<dbReference type="EMBL" id="JACHDB010000001">
    <property type="protein sequence ID" value="MBB5431236.1"/>
    <property type="molecule type" value="Genomic_DNA"/>
</dbReference>
<dbReference type="InterPro" id="IPR005624">
    <property type="entry name" value="PduO/GlcC-like"/>
</dbReference>
<comment type="caution">
    <text evidence="1">The sequence shown here is derived from an EMBL/GenBank/DDBJ whole genome shotgun (WGS) entry which is preliminary data.</text>
</comment>
<dbReference type="RefSeq" id="WP_184396998.1">
    <property type="nucleotide sequence ID" value="NZ_BAAAJD010000007.1"/>
</dbReference>
<dbReference type="SUPFAM" id="SSF143744">
    <property type="entry name" value="GlcG-like"/>
    <property type="match status" value="1"/>
</dbReference>
<reference evidence="1 2" key="1">
    <citation type="submission" date="2020-08" db="EMBL/GenBank/DDBJ databases">
        <title>Sequencing the genomes of 1000 actinobacteria strains.</title>
        <authorList>
            <person name="Klenk H.-P."/>
        </authorList>
    </citation>
    <scope>NUCLEOTIDE SEQUENCE [LARGE SCALE GENOMIC DNA]</scope>
    <source>
        <strain evidence="1 2">DSM 44551</strain>
    </source>
</reference>
<dbReference type="Proteomes" id="UP000572635">
    <property type="component" value="Unassembled WGS sequence"/>
</dbReference>
<keyword evidence="2" id="KW-1185">Reference proteome</keyword>
<dbReference type="InterPro" id="IPR038084">
    <property type="entry name" value="PduO/GlcC-like_sf"/>
</dbReference>
<dbReference type="InterPro" id="IPR052517">
    <property type="entry name" value="GlcG_carb_metab_protein"/>
</dbReference>
<evidence type="ECO:0000313" key="2">
    <source>
        <dbReference type="Proteomes" id="UP000572635"/>
    </source>
</evidence>
<dbReference type="AlphaFoldDB" id="A0A7W8QIX3"/>
<accession>A0A7W8QIX3</accession>
<evidence type="ECO:0000313" key="1">
    <source>
        <dbReference type="EMBL" id="MBB5431236.1"/>
    </source>
</evidence>
<dbReference type="PANTHER" id="PTHR34309:SF1">
    <property type="entry name" value="PROTEIN GLCG"/>
    <property type="match status" value="1"/>
</dbReference>
<proteinExistence type="predicted"/>
<dbReference type="Gene3D" id="3.30.450.150">
    <property type="entry name" value="Haem-degrading domain"/>
    <property type="match status" value="1"/>
</dbReference>
<dbReference type="PANTHER" id="PTHR34309">
    <property type="entry name" value="SLR1406 PROTEIN"/>
    <property type="match status" value="1"/>
</dbReference>
<gene>
    <name evidence="1" type="ORF">HDA36_001320</name>
</gene>
<organism evidence="1 2">
    <name type="scientific">Nocardiopsis composta</name>
    <dbReference type="NCBI Taxonomy" id="157465"/>
    <lineage>
        <taxon>Bacteria</taxon>
        <taxon>Bacillati</taxon>
        <taxon>Actinomycetota</taxon>
        <taxon>Actinomycetes</taxon>
        <taxon>Streptosporangiales</taxon>
        <taxon>Nocardiopsidaceae</taxon>
        <taxon>Nocardiopsis</taxon>
    </lineage>
</organism>
<sequence length="185" mass="17975">MKRNHLIATVAGGAAGLAVVGGIVATALPEGAPGAPAAAVADAAAQAVEQRDVLTGEALSAAAEAGLAEAREQEQQVSIAIVDRSGAVRMVLKTENAGPQTQESAEQKAYTAVAMGRPTSELTEGATGDGPTIADLPGTLFLPGGVPVASGGAPIAGIGVGGAPDGSIDEEIADAALEALENFEG</sequence>